<dbReference type="GO" id="GO:0044753">
    <property type="term" value="C:amphisome"/>
    <property type="evidence" value="ECO:0007669"/>
    <property type="project" value="TreeGrafter"/>
</dbReference>
<dbReference type="STRING" id="135651.G0P7Y4"/>
<evidence type="ECO:0000313" key="8">
    <source>
        <dbReference type="Proteomes" id="UP000008068"/>
    </source>
</evidence>
<evidence type="ECO:0000256" key="1">
    <source>
        <dbReference type="ARBA" id="ARBA00022723"/>
    </source>
</evidence>
<dbReference type="OrthoDB" id="2122982at2759"/>
<keyword evidence="2 4" id="KW-0863">Zinc-finger</keyword>
<organism evidence="8">
    <name type="scientific">Caenorhabditis brenneri</name>
    <name type="common">Nematode worm</name>
    <dbReference type="NCBI Taxonomy" id="135651"/>
    <lineage>
        <taxon>Eukaryota</taxon>
        <taxon>Metazoa</taxon>
        <taxon>Ecdysozoa</taxon>
        <taxon>Nematoda</taxon>
        <taxon>Chromadorea</taxon>
        <taxon>Rhabditida</taxon>
        <taxon>Rhabditina</taxon>
        <taxon>Rhabditomorpha</taxon>
        <taxon>Rhabditoidea</taxon>
        <taxon>Rhabditidae</taxon>
        <taxon>Peloderinae</taxon>
        <taxon>Caenorhabditis</taxon>
    </lineage>
</organism>
<dbReference type="InterPro" id="IPR052260">
    <property type="entry name" value="Autophagy_Rcpt_SigReg"/>
</dbReference>
<dbReference type="EMBL" id="GL380122">
    <property type="protein sequence ID" value="EGT47357.1"/>
    <property type="molecule type" value="Genomic_DNA"/>
</dbReference>
<dbReference type="Gene3D" id="3.30.60.90">
    <property type="match status" value="1"/>
</dbReference>
<evidence type="ECO:0000259" key="6">
    <source>
        <dbReference type="PROSITE" id="PS50135"/>
    </source>
</evidence>
<dbReference type="Proteomes" id="UP000008068">
    <property type="component" value="Unassembled WGS sequence"/>
</dbReference>
<dbReference type="PANTHER" id="PTHR15090">
    <property type="entry name" value="SEQUESTOSOME 1-RELATED"/>
    <property type="match status" value="1"/>
</dbReference>
<dbReference type="GO" id="GO:0035973">
    <property type="term" value="P:aggrephagy"/>
    <property type="evidence" value="ECO:0007669"/>
    <property type="project" value="TreeGrafter"/>
</dbReference>
<dbReference type="InterPro" id="IPR000433">
    <property type="entry name" value="Znf_ZZ"/>
</dbReference>
<dbReference type="GO" id="GO:0016235">
    <property type="term" value="C:aggresome"/>
    <property type="evidence" value="ECO:0007669"/>
    <property type="project" value="TreeGrafter"/>
</dbReference>
<feature type="region of interest" description="Disordered" evidence="5">
    <location>
        <begin position="1"/>
        <end position="20"/>
    </location>
</feature>
<evidence type="ECO:0000256" key="4">
    <source>
        <dbReference type="PROSITE-ProRule" id="PRU00228"/>
    </source>
</evidence>
<dbReference type="Pfam" id="PF00569">
    <property type="entry name" value="ZZ"/>
    <property type="match status" value="1"/>
</dbReference>
<protein>
    <recommendedName>
        <fullName evidence="6">ZZ-type domain-containing protein</fullName>
    </recommendedName>
</protein>
<dbReference type="GO" id="GO:0005080">
    <property type="term" value="F:protein kinase C binding"/>
    <property type="evidence" value="ECO:0007669"/>
    <property type="project" value="TreeGrafter"/>
</dbReference>
<dbReference type="CDD" id="cd02340">
    <property type="entry name" value="ZZ_NBR1_like"/>
    <property type="match status" value="1"/>
</dbReference>
<dbReference type="InterPro" id="IPR043145">
    <property type="entry name" value="Znf_ZZ_sf"/>
</dbReference>
<evidence type="ECO:0000256" key="2">
    <source>
        <dbReference type="ARBA" id="ARBA00022771"/>
    </source>
</evidence>
<evidence type="ECO:0000256" key="3">
    <source>
        <dbReference type="ARBA" id="ARBA00022833"/>
    </source>
</evidence>
<dbReference type="SUPFAM" id="SSF57850">
    <property type="entry name" value="RING/U-box"/>
    <property type="match status" value="1"/>
</dbReference>
<name>G0P7Y4_CAEBE</name>
<dbReference type="GO" id="GO:0007032">
    <property type="term" value="P:endosome organization"/>
    <property type="evidence" value="ECO:0007669"/>
    <property type="project" value="TreeGrafter"/>
</dbReference>
<keyword evidence="1" id="KW-0479">Metal-binding</keyword>
<accession>G0P7Y4</accession>
<gene>
    <name evidence="7" type="ORF">CAEBREN_31013</name>
</gene>
<feature type="compositionally biased region" description="Basic and acidic residues" evidence="5">
    <location>
        <begin position="9"/>
        <end position="20"/>
    </location>
</feature>
<dbReference type="SMART" id="SM00291">
    <property type="entry name" value="ZnF_ZZ"/>
    <property type="match status" value="1"/>
</dbReference>
<evidence type="ECO:0000313" key="7">
    <source>
        <dbReference type="EMBL" id="EGT47357.1"/>
    </source>
</evidence>
<evidence type="ECO:0000256" key="5">
    <source>
        <dbReference type="SAM" id="MobiDB-lite"/>
    </source>
</evidence>
<feature type="domain" description="ZZ-type" evidence="6">
    <location>
        <begin position="184"/>
        <end position="234"/>
    </location>
</feature>
<dbReference type="FunCoup" id="G0P7Y4">
    <property type="interactions" value="1108"/>
</dbReference>
<dbReference type="PANTHER" id="PTHR15090:SF0">
    <property type="entry name" value="SEQUESTOSOME-1"/>
    <property type="match status" value="1"/>
</dbReference>
<keyword evidence="3" id="KW-0862">Zinc</keyword>
<proteinExistence type="predicted"/>
<reference evidence="8" key="1">
    <citation type="submission" date="2011-07" db="EMBL/GenBank/DDBJ databases">
        <authorList>
            <consortium name="Caenorhabditis brenneri Sequencing and Analysis Consortium"/>
            <person name="Wilson R.K."/>
        </authorList>
    </citation>
    <scope>NUCLEOTIDE SEQUENCE [LARGE SCALE GENOMIC DNA]</scope>
    <source>
        <strain evidence="8">PB2801</strain>
    </source>
</reference>
<dbReference type="PROSITE" id="PS01357">
    <property type="entry name" value="ZF_ZZ_1"/>
    <property type="match status" value="1"/>
</dbReference>
<dbReference type="PROSITE" id="PS50135">
    <property type="entry name" value="ZF_ZZ_2"/>
    <property type="match status" value="1"/>
</dbReference>
<dbReference type="InParanoid" id="G0P7Y4"/>
<sequence length="261" mass="31118">MSSLRYRRSTLDRNYERPRSESTIPKDIHVTFYNNSYQRSKVLYMNKYNAMEKVIEAAHELFPSDRIYRFYSDRTLGARNELRDSFQVMDCIQNPHHILPQLTVRIEETAHRYMNPEVIDSRFSVHRYHDHGYYRPYEGSVYRYSDPSHHYEVIPIIRTPSQVSHRHSVRFDERAHSSASSHANFHLLCSHCHLQIIGSRYHCLECPDYDICGKCEKDLIHSEHALLRIVSPRVTRIPDYIISNAPIHVFPEYRYYVEKAI</sequence>
<dbReference type="GO" id="GO:0008270">
    <property type="term" value="F:zinc ion binding"/>
    <property type="evidence" value="ECO:0007669"/>
    <property type="project" value="UniProtKB-KW"/>
</dbReference>
<dbReference type="AlphaFoldDB" id="G0P7Y4"/>
<keyword evidence="8" id="KW-1185">Reference proteome</keyword>
<dbReference type="eggNOG" id="KOG4582">
    <property type="taxonomic scope" value="Eukaryota"/>
</dbReference>
<dbReference type="HOGENOM" id="CLU_1066431_0_0_1"/>
<dbReference type="GO" id="GO:0070530">
    <property type="term" value="F:K63-linked polyubiquitin modification-dependent protein binding"/>
    <property type="evidence" value="ECO:0007669"/>
    <property type="project" value="TreeGrafter"/>
</dbReference>
<dbReference type="GO" id="GO:0000423">
    <property type="term" value="P:mitophagy"/>
    <property type="evidence" value="ECO:0007669"/>
    <property type="project" value="TreeGrafter"/>
</dbReference>